<dbReference type="AlphaFoldDB" id="A0A2I4DEH7"/>
<protein>
    <submittedName>
        <fullName evidence="2">Uncharacterized protein LOC108979343</fullName>
    </submittedName>
</protein>
<dbReference type="GO" id="GO:0008270">
    <property type="term" value="F:zinc ion binding"/>
    <property type="evidence" value="ECO:0007669"/>
    <property type="project" value="InterPro"/>
</dbReference>
<sequence length="177" mass="19803">MDSLLALKIRKFADLVDRTVILEENLRVRTREFNEKKRQFQAFEQNKGKRPIYSQAPKPLQMVKAPQRGTMTPRLACQTCGKPHAGKCLMGTNTCFKCGNAGHVVWDCPTLTAPNVQTPNPGQKNLVSARVFALTMDDVDASFDVVTSILILFSHRALVLFDSGATHIHLYPVDMFV</sequence>
<dbReference type="GO" id="GO:0003676">
    <property type="term" value="F:nucleic acid binding"/>
    <property type="evidence" value="ECO:0007669"/>
    <property type="project" value="InterPro"/>
</dbReference>
<evidence type="ECO:0000313" key="1">
    <source>
        <dbReference type="Proteomes" id="UP000235220"/>
    </source>
</evidence>
<dbReference type="Pfam" id="PF00098">
    <property type="entry name" value="zf-CCHC"/>
    <property type="match status" value="1"/>
</dbReference>
<dbReference type="InterPro" id="IPR001878">
    <property type="entry name" value="Znf_CCHC"/>
</dbReference>
<dbReference type="SUPFAM" id="SSF57756">
    <property type="entry name" value="Retrovirus zinc finger-like domains"/>
    <property type="match status" value="1"/>
</dbReference>
<dbReference type="Gene3D" id="4.10.60.10">
    <property type="entry name" value="Zinc finger, CCHC-type"/>
    <property type="match status" value="1"/>
</dbReference>
<dbReference type="SMART" id="SM00343">
    <property type="entry name" value="ZnF_C2HC"/>
    <property type="match status" value="1"/>
</dbReference>
<dbReference type="PROSITE" id="PS50158">
    <property type="entry name" value="ZF_CCHC"/>
    <property type="match status" value="1"/>
</dbReference>
<evidence type="ECO:0000313" key="2">
    <source>
        <dbReference type="RefSeq" id="XP_018805550.1"/>
    </source>
</evidence>
<dbReference type="InterPro" id="IPR036875">
    <property type="entry name" value="Znf_CCHC_sf"/>
</dbReference>
<reference evidence="2" key="1">
    <citation type="submission" date="2025-08" db="UniProtKB">
        <authorList>
            <consortium name="RefSeq"/>
        </authorList>
    </citation>
    <scope>IDENTIFICATION</scope>
    <source>
        <tissue evidence="2">Leaves</tissue>
    </source>
</reference>
<dbReference type="GeneID" id="108979343"/>
<dbReference type="Proteomes" id="UP000235220">
    <property type="component" value="Chromosome 7"/>
</dbReference>
<organism evidence="1 2">
    <name type="scientific">Juglans regia</name>
    <name type="common">English walnut</name>
    <dbReference type="NCBI Taxonomy" id="51240"/>
    <lineage>
        <taxon>Eukaryota</taxon>
        <taxon>Viridiplantae</taxon>
        <taxon>Streptophyta</taxon>
        <taxon>Embryophyta</taxon>
        <taxon>Tracheophyta</taxon>
        <taxon>Spermatophyta</taxon>
        <taxon>Magnoliopsida</taxon>
        <taxon>eudicotyledons</taxon>
        <taxon>Gunneridae</taxon>
        <taxon>Pentapetalae</taxon>
        <taxon>rosids</taxon>
        <taxon>fabids</taxon>
        <taxon>Fagales</taxon>
        <taxon>Juglandaceae</taxon>
        <taxon>Juglans</taxon>
    </lineage>
</organism>
<keyword evidence="1" id="KW-1185">Reference proteome</keyword>
<name>A0A2I4DEH7_JUGRE</name>
<gene>
    <name evidence="2" type="primary">LOC108979343</name>
</gene>
<accession>A0A2I4DEH7</accession>
<dbReference type="OrthoDB" id="1751882at2759"/>
<dbReference type="Gramene" id="Jr07_17510_p1">
    <property type="protein sequence ID" value="cds.Jr07_17510_p1"/>
    <property type="gene ID" value="Jr07_17510"/>
</dbReference>
<dbReference type="Pfam" id="PF08284">
    <property type="entry name" value="RVP_2"/>
    <property type="match status" value="1"/>
</dbReference>
<proteinExistence type="predicted"/>
<dbReference type="RefSeq" id="XP_018805550.1">
    <property type="nucleotide sequence ID" value="XM_018950005.1"/>
</dbReference>
<dbReference type="KEGG" id="jre:108979343"/>